<dbReference type="SUPFAM" id="SSF50998">
    <property type="entry name" value="Quinoprotein alcohol dehydrogenase-like"/>
    <property type="match status" value="1"/>
</dbReference>
<proteinExistence type="predicted"/>
<reference evidence="1" key="1">
    <citation type="submission" date="2018-05" db="EMBL/GenBank/DDBJ databases">
        <authorList>
            <person name="Lanie J.A."/>
            <person name="Ng W.-L."/>
            <person name="Kazmierczak K.M."/>
            <person name="Andrzejewski T.M."/>
            <person name="Davidsen T.M."/>
            <person name="Wayne K.J."/>
            <person name="Tettelin H."/>
            <person name="Glass J.I."/>
            <person name="Rusch D."/>
            <person name="Podicherti R."/>
            <person name="Tsui H.-C.T."/>
            <person name="Winkler M.E."/>
        </authorList>
    </citation>
    <scope>NUCLEOTIDE SEQUENCE</scope>
</reference>
<evidence type="ECO:0000313" key="1">
    <source>
        <dbReference type="EMBL" id="SVB49211.1"/>
    </source>
</evidence>
<gene>
    <name evidence="1" type="ORF">METZ01_LOCUS202065</name>
</gene>
<dbReference type="EMBL" id="UINC01044154">
    <property type="protein sequence ID" value="SVB49211.1"/>
    <property type="molecule type" value="Genomic_DNA"/>
</dbReference>
<accession>A0A382EGV8</accession>
<organism evidence="1">
    <name type="scientific">marine metagenome</name>
    <dbReference type="NCBI Taxonomy" id="408172"/>
    <lineage>
        <taxon>unclassified sequences</taxon>
        <taxon>metagenomes</taxon>
        <taxon>ecological metagenomes</taxon>
    </lineage>
</organism>
<sequence>MKHFLIVILVLTLQSSAADWTQFRGPLGNGVSTDRNLPTKLSEDNLKWSVTLPGRGLSGALVLGDKIVLTCSSGPTQTRLHMIALNAGNGSVMWH</sequence>
<feature type="non-terminal residue" evidence="1">
    <location>
        <position position="95"/>
    </location>
</feature>
<dbReference type="AlphaFoldDB" id="A0A382EGV8"/>
<name>A0A382EGV8_9ZZZZ</name>
<dbReference type="InterPro" id="IPR011047">
    <property type="entry name" value="Quinoprotein_ADH-like_sf"/>
</dbReference>
<protein>
    <recommendedName>
        <fullName evidence="2">Pyrrolo-quinoline quinone</fullName>
    </recommendedName>
</protein>
<dbReference type="PANTHER" id="PTHR34512">
    <property type="entry name" value="CELL SURFACE PROTEIN"/>
    <property type="match status" value="1"/>
</dbReference>
<dbReference type="PANTHER" id="PTHR34512:SF30">
    <property type="entry name" value="OUTER MEMBRANE PROTEIN ASSEMBLY FACTOR BAMB"/>
    <property type="match status" value="1"/>
</dbReference>
<evidence type="ECO:0008006" key="2">
    <source>
        <dbReference type="Google" id="ProtNLM"/>
    </source>
</evidence>
<dbReference type="Gene3D" id="2.130.10.10">
    <property type="entry name" value="YVTN repeat-like/Quinoprotein amine dehydrogenase"/>
    <property type="match status" value="1"/>
</dbReference>
<dbReference type="InterPro" id="IPR015943">
    <property type="entry name" value="WD40/YVTN_repeat-like_dom_sf"/>
</dbReference>